<dbReference type="PANTHER" id="PTHR24177:SF365">
    <property type="entry name" value="ANKYRIN REPEAT-CONTAINING PROTEIN NPR4-LIKE ISOFORM X1"/>
    <property type="match status" value="1"/>
</dbReference>
<dbReference type="SUPFAM" id="SSF48403">
    <property type="entry name" value="Ankyrin repeat"/>
    <property type="match status" value="1"/>
</dbReference>
<dbReference type="Proteomes" id="UP000823749">
    <property type="component" value="Chromosome 3"/>
</dbReference>
<dbReference type="EMBL" id="JACTNZ010000003">
    <property type="protein sequence ID" value="KAG5556178.1"/>
    <property type="molecule type" value="Genomic_DNA"/>
</dbReference>
<gene>
    <name evidence="2" type="ORF">RHGRI_006713</name>
</gene>
<proteinExistence type="predicted"/>
<accession>A0AAV6KU79</accession>
<dbReference type="InterPro" id="IPR036770">
    <property type="entry name" value="Ankyrin_rpt-contain_sf"/>
</dbReference>
<dbReference type="PROSITE" id="PS50297">
    <property type="entry name" value="ANK_REP_REGION"/>
    <property type="match status" value="1"/>
</dbReference>
<protein>
    <recommendedName>
        <fullName evidence="4">Ankyrin repeat family protein</fullName>
    </recommendedName>
</protein>
<reference evidence="2" key="1">
    <citation type="submission" date="2020-08" db="EMBL/GenBank/DDBJ databases">
        <title>Plant Genome Project.</title>
        <authorList>
            <person name="Zhang R.-G."/>
        </authorList>
    </citation>
    <scope>NUCLEOTIDE SEQUENCE</scope>
    <source>
        <strain evidence="2">WSP0</strain>
        <tissue evidence="2">Leaf</tissue>
    </source>
</reference>
<feature type="repeat" description="ANK" evidence="1">
    <location>
        <begin position="13"/>
        <end position="40"/>
    </location>
</feature>
<name>A0AAV6KU79_9ERIC</name>
<evidence type="ECO:0000256" key="1">
    <source>
        <dbReference type="PROSITE-ProRule" id="PRU00023"/>
    </source>
</evidence>
<evidence type="ECO:0008006" key="4">
    <source>
        <dbReference type="Google" id="ProtNLM"/>
    </source>
</evidence>
<keyword evidence="3" id="KW-1185">Reference proteome</keyword>
<dbReference type="AlphaFoldDB" id="A0AAV6KU79"/>
<organism evidence="2 3">
    <name type="scientific">Rhododendron griersonianum</name>
    <dbReference type="NCBI Taxonomy" id="479676"/>
    <lineage>
        <taxon>Eukaryota</taxon>
        <taxon>Viridiplantae</taxon>
        <taxon>Streptophyta</taxon>
        <taxon>Embryophyta</taxon>
        <taxon>Tracheophyta</taxon>
        <taxon>Spermatophyta</taxon>
        <taxon>Magnoliopsida</taxon>
        <taxon>eudicotyledons</taxon>
        <taxon>Gunneridae</taxon>
        <taxon>Pentapetalae</taxon>
        <taxon>asterids</taxon>
        <taxon>Ericales</taxon>
        <taxon>Ericaceae</taxon>
        <taxon>Ericoideae</taxon>
        <taxon>Rhodoreae</taxon>
        <taxon>Rhododendron</taxon>
    </lineage>
</organism>
<dbReference type="SMART" id="SM00248">
    <property type="entry name" value="ANK"/>
    <property type="match status" value="4"/>
</dbReference>
<dbReference type="Pfam" id="PF12796">
    <property type="entry name" value="Ank_2"/>
    <property type="match status" value="1"/>
</dbReference>
<evidence type="ECO:0000313" key="2">
    <source>
        <dbReference type="EMBL" id="KAG5556178.1"/>
    </source>
</evidence>
<dbReference type="PANTHER" id="PTHR24177">
    <property type="entry name" value="CASKIN"/>
    <property type="match status" value="1"/>
</dbReference>
<dbReference type="PROSITE" id="PS50088">
    <property type="entry name" value="ANK_REPEAT"/>
    <property type="match status" value="1"/>
</dbReference>
<sequence>MTPQDVVDLSNIQGATALHFAAMVDNMEGAKMLVKKNSDLPNFVNLFEETPLQWAAWYGHKEMVLYLKEVTREDILLADDDRGASFLCHLTRSQHYDIVLTLLHLKPKLACLEPNPLGVIVEQHSSFKSRNSSNFWQSLIYSVPMKSEGIANLHKGGGGGRGRGDIESQLANCCLSGLAITILRQRLHFMIWDVAEKLDDFAVPHVKRIREKKERQHHALELVKFICMEVAKSNLSQVERIFKPALRNAAHVGIPEIIEEIVLSQPLALSFTFPNGLNIITYAIMYRRERVFNLIYQIGGGGRLLYDRDDDSMNGLHLAARLRREQQINLKASATGVVLQMQREVQWFKFSALRVFALGVVPGGGDGGFLHGGVEGRSEDLACAAIDGGVLTSDRFWDLRVGGFTVFGCFAAASCLRRLRSTPPLLMFISSADFIAAFSFLPSLLRAGRRSTCWGFRFRLTARPVRRVVGCLVRASPPVFLLRSLGFLA</sequence>
<dbReference type="Gene3D" id="1.25.40.20">
    <property type="entry name" value="Ankyrin repeat-containing domain"/>
    <property type="match status" value="1"/>
</dbReference>
<dbReference type="GO" id="GO:0016020">
    <property type="term" value="C:membrane"/>
    <property type="evidence" value="ECO:0007669"/>
    <property type="project" value="TreeGrafter"/>
</dbReference>
<evidence type="ECO:0000313" key="3">
    <source>
        <dbReference type="Proteomes" id="UP000823749"/>
    </source>
</evidence>
<keyword evidence="1" id="KW-0040">ANK repeat</keyword>
<dbReference type="InterPro" id="IPR002110">
    <property type="entry name" value="Ankyrin_rpt"/>
</dbReference>
<comment type="caution">
    <text evidence="2">The sequence shown here is derived from an EMBL/GenBank/DDBJ whole genome shotgun (WGS) entry which is preliminary data.</text>
</comment>